<accession>A0A6G9YXI6</accession>
<evidence type="ECO:0000256" key="2">
    <source>
        <dbReference type="SAM" id="Phobius"/>
    </source>
</evidence>
<dbReference type="Proteomes" id="UP000500953">
    <property type="component" value="Chromosome"/>
</dbReference>
<feature type="region of interest" description="Disordered" evidence="1">
    <location>
        <begin position="267"/>
        <end position="320"/>
    </location>
</feature>
<feature type="transmembrane region" description="Helical" evidence="2">
    <location>
        <begin position="164"/>
        <end position="188"/>
    </location>
</feature>
<dbReference type="EMBL" id="CP046173">
    <property type="protein sequence ID" value="QIS17902.1"/>
    <property type="molecule type" value="Genomic_DNA"/>
</dbReference>
<organism evidence="4 5">
    <name type="scientific">Nocardia terpenica</name>
    <dbReference type="NCBI Taxonomy" id="455432"/>
    <lineage>
        <taxon>Bacteria</taxon>
        <taxon>Bacillati</taxon>
        <taxon>Actinomycetota</taxon>
        <taxon>Actinomycetes</taxon>
        <taxon>Mycobacteriales</taxon>
        <taxon>Nocardiaceae</taxon>
        <taxon>Nocardia</taxon>
    </lineage>
</organism>
<evidence type="ECO:0008006" key="6">
    <source>
        <dbReference type="Google" id="ProtNLM"/>
    </source>
</evidence>
<gene>
    <name evidence="4" type="ORF">F6W96_05825</name>
</gene>
<feature type="chain" id="PRO_5026016952" description="TPM domain-containing protein" evidence="3">
    <location>
        <begin position="26"/>
        <end position="320"/>
    </location>
</feature>
<evidence type="ECO:0000256" key="1">
    <source>
        <dbReference type="SAM" id="MobiDB-lite"/>
    </source>
</evidence>
<protein>
    <recommendedName>
        <fullName evidence="6">TPM domain-containing protein</fullName>
    </recommendedName>
</protein>
<dbReference type="AlphaFoldDB" id="A0A6G9YXI6"/>
<keyword evidence="2" id="KW-0812">Transmembrane</keyword>
<feature type="region of interest" description="Disordered" evidence="1">
    <location>
        <begin position="140"/>
        <end position="161"/>
    </location>
</feature>
<dbReference type="RefSeq" id="WP_167485247.1">
    <property type="nucleotide sequence ID" value="NZ_CP046173.1"/>
</dbReference>
<feature type="region of interest" description="Disordered" evidence="1">
    <location>
        <begin position="194"/>
        <end position="214"/>
    </location>
</feature>
<reference evidence="4 5" key="1">
    <citation type="journal article" date="2019" name="ACS Chem. Biol.">
        <title>Identification and Mobilization of a Cryptic Antibiotic Biosynthesis Gene Locus from a Human-Pathogenic Nocardia Isolate.</title>
        <authorList>
            <person name="Herisse M."/>
            <person name="Ishida K."/>
            <person name="Porter J.L."/>
            <person name="Howden B."/>
            <person name="Hertweck C."/>
            <person name="Stinear T.P."/>
            <person name="Pidot S.J."/>
        </authorList>
    </citation>
    <scope>NUCLEOTIDE SEQUENCE [LARGE SCALE GENOMIC DNA]</scope>
    <source>
        <strain evidence="4 5">AUSMDU00012715</strain>
    </source>
</reference>
<keyword evidence="2" id="KW-0472">Membrane</keyword>
<evidence type="ECO:0000313" key="5">
    <source>
        <dbReference type="Proteomes" id="UP000500953"/>
    </source>
</evidence>
<feature type="signal peptide" evidence="3">
    <location>
        <begin position="1"/>
        <end position="25"/>
    </location>
</feature>
<evidence type="ECO:0000313" key="4">
    <source>
        <dbReference type="EMBL" id="QIS17902.1"/>
    </source>
</evidence>
<feature type="compositionally biased region" description="Gly residues" evidence="1">
    <location>
        <begin position="291"/>
        <end position="320"/>
    </location>
</feature>
<keyword evidence="2" id="KW-1133">Transmembrane helix</keyword>
<evidence type="ECO:0000256" key="3">
    <source>
        <dbReference type="SAM" id="SignalP"/>
    </source>
</evidence>
<name>A0A6G9YXI6_9NOCA</name>
<proteinExistence type="predicted"/>
<feature type="compositionally biased region" description="Low complexity" evidence="1">
    <location>
        <begin position="140"/>
        <end position="149"/>
    </location>
</feature>
<keyword evidence="3" id="KW-0732">Signal</keyword>
<sequence>MAKRFIWLLASVAALLLVSTGLASASLESLHDDSNVLDKGKVTDAANALPDPVQIFTTTKSADNRANFDREAQSHVKNPTDVVIAINTQSHWITIRTGRNSHILNANPATDAFKSAYGPNQDYTGGTVAALNSLASIAKQPAPANQQHRPAPPPQARHSNQHSGFSLVGLLCPLVIIALIVAAVVAVIRRRRGGGGGMFNRGNPPGGPGNVGPGANYGPGGGYGPGYDPGYAPRQGMSPGMAGGLGAVGGAVGGGLLGYELGKMEGREEERGHEYGQGFSGGYEQQAPQEWGGGGSDGDFGGGGDSGGGFDGGGGGNGDF</sequence>